<keyword evidence="5" id="KW-0808">Transferase</keyword>
<keyword evidence="13" id="KW-0119">Carbohydrate metabolism</keyword>
<dbReference type="Pfam" id="PF00288">
    <property type="entry name" value="GHMP_kinases_N"/>
    <property type="match status" value="1"/>
</dbReference>
<dbReference type="SUPFAM" id="SSF54211">
    <property type="entry name" value="Ribosomal protein S5 domain 2-like"/>
    <property type="match status" value="1"/>
</dbReference>
<keyword evidence="12" id="KW-0443">Lipid metabolism</keyword>
<dbReference type="InterPro" id="IPR006204">
    <property type="entry name" value="GHMP_kinase_N_dom"/>
</dbReference>
<dbReference type="GO" id="GO:0006012">
    <property type="term" value="P:galactose metabolic process"/>
    <property type="evidence" value="ECO:0007669"/>
    <property type="project" value="UniProtKB-UniPathway"/>
</dbReference>
<dbReference type="PROSITE" id="PS00106">
    <property type="entry name" value="GALACTOKINASE"/>
    <property type="match status" value="1"/>
</dbReference>
<dbReference type="InterPro" id="IPR014721">
    <property type="entry name" value="Ribsml_uS5_D2-typ_fold_subgr"/>
</dbReference>
<dbReference type="UniPathway" id="UPA00214"/>
<reference evidence="19 20" key="1">
    <citation type="journal article" date="2017" name="BMC Genomics">
        <title>Chromosome level assembly and secondary metabolite potential of the parasitic fungus Cordyceps militaris.</title>
        <authorList>
            <person name="Kramer G.J."/>
            <person name="Nodwell J.R."/>
        </authorList>
    </citation>
    <scope>NUCLEOTIDE SEQUENCE [LARGE SCALE GENOMIC DNA]</scope>
    <source>
        <strain evidence="19 20">ATCC 34164</strain>
    </source>
</reference>
<dbReference type="VEuPathDB" id="FungiDB:CCM_00637"/>
<evidence type="ECO:0000259" key="16">
    <source>
        <dbReference type="Pfam" id="PF00288"/>
    </source>
</evidence>
<evidence type="ECO:0000256" key="14">
    <source>
        <dbReference type="ARBA" id="ARBA00029590"/>
    </source>
</evidence>
<dbReference type="EMBL" id="CP023326">
    <property type="protein sequence ID" value="ATY65666.1"/>
    <property type="molecule type" value="Genomic_DNA"/>
</dbReference>
<dbReference type="GO" id="GO:0004335">
    <property type="term" value="F:galactokinase activity"/>
    <property type="evidence" value="ECO:0007669"/>
    <property type="project" value="UniProtKB-EC"/>
</dbReference>
<keyword evidence="10" id="KW-0299">Galactose metabolism</keyword>
<evidence type="ECO:0000313" key="19">
    <source>
        <dbReference type="EMBL" id="ATY65666.1"/>
    </source>
</evidence>
<dbReference type="FunFam" id="3.30.230.10:FF:000056">
    <property type="entry name" value="GAL1p Galactokinase"/>
    <property type="match status" value="1"/>
</dbReference>
<dbReference type="InterPro" id="IPR006206">
    <property type="entry name" value="Mevalonate/galactokinase"/>
</dbReference>
<dbReference type="GO" id="GO:0016126">
    <property type="term" value="P:sterol biosynthetic process"/>
    <property type="evidence" value="ECO:0007669"/>
    <property type="project" value="UniProtKB-KW"/>
</dbReference>
<organism evidence="19 20">
    <name type="scientific">Cordyceps militaris</name>
    <name type="common">Caterpillar fungus</name>
    <name type="synonym">Clavaria militaris</name>
    <dbReference type="NCBI Taxonomy" id="73501"/>
    <lineage>
        <taxon>Eukaryota</taxon>
        <taxon>Fungi</taxon>
        <taxon>Dikarya</taxon>
        <taxon>Ascomycota</taxon>
        <taxon>Pezizomycotina</taxon>
        <taxon>Sordariomycetes</taxon>
        <taxon>Hypocreomycetidae</taxon>
        <taxon>Hypocreales</taxon>
        <taxon>Cordycipitaceae</taxon>
        <taxon>Cordyceps</taxon>
    </lineage>
</organism>
<dbReference type="PROSITE" id="PS00627">
    <property type="entry name" value="GHMP_KINASES_ATP"/>
    <property type="match status" value="1"/>
</dbReference>
<gene>
    <name evidence="19" type="ORF">A9K55_001500</name>
</gene>
<dbReference type="InterPro" id="IPR006203">
    <property type="entry name" value="GHMP_knse_ATP-bd_CS"/>
</dbReference>
<dbReference type="NCBIfam" id="TIGR00131">
    <property type="entry name" value="gal_kin"/>
    <property type="match status" value="1"/>
</dbReference>
<dbReference type="PRINTS" id="PR00959">
    <property type="entry name" value="MEVGALKINASE"/>
</dbReference>
<name>A0A2H4SRD5_CORMI</name>
<dbReference type="EC" id="2.7.1.6" evidence="3"/>
<evidence type="ECO:0000256" key="8">
    <source>
        <dbReference type="ARBA" id="ARBA00022840"/>
    </source>
</evidence>
<evidence type="ECO:0000259" key="17">
    <source>
        <dbReference type="Pfam" id="PF08544"/>
    </source>
</evidence>
<evidence type="ECO:0000256" key="15">
    <source>
        <dbReference type="ARBA" id="ARBA00049538"/>
    </source>
</evidence>
<dbReference type="GO" id="GO:0005829">
    <property type="term" value="C:cytosol"/>
    <property type="evidence" value="ECO:0007669"/>
    <property type="project" value="TreeGrafter"/>
</dbReference>
<dbReference type="PIRSF" id="PIRSF000530">
    <property type="entry name" value="Galactokinase"/>
    <property type="match status" value="1"/>
</dbReference>
<dbReference type="InterPro" id="IPR036554">
    <property type="entry name" value="GHMP_kinase_C_sf"/>
</dbReference>
<dbReference type="Proteomes" id="UP000323067">
    <property type="component" value="Chromosome iii"/>
</dbReference>
<dbReference type="Gene3D" id="3.30.230.10">
    <property type="match status" value="1"/>
</dbReference>
<comment type="catalytic activity">
    <reaction evidence="15">
        <text>alpha-D-galactose + ATP = alpha-D-galactose 1-phosphate + ADP + H(+)</text>
        <dbReference type="Rhea" id="RHEA:13553"/>
        <dbReference type="ChEBI" id="CHEBI:15378"/>
        <dbReference type="ChEBI" id="CHEBI:28061"/>
        <dbReference type="ChEBI" id="CHEBI:30616"/>
        <dbReference type="ChEBI" id="CHEBI:58336"/>
        <dbReference type="ChEBI" id="CHEBI:456216"/>
        <dbReference type="EC" id="2.7.1.6"/>
    </reaction>
    <physiologicalReaction direction="left-to-right" evidence="15">
        <dbReference type="Rhea" id="RHEA:13554"/>
    </physiologicalReaction>
</comment>
<dbReference type="OrthoDB" id="187738at2759"/>
<accession>A0A2H4SRD5</accession>
<dbReference type="PANTHER" id="PTHR10457">
    <property type="entry name" value="MEVALONATE KINASE/GALACTOKINASE"/>
    <property type="match status" value="1"/>
</dbReference>
<dbReference type="PRINTS" id="PR00473">
    <property type="entry name" value="GALCTOKINASE"/>
</dbReference>
<dbReference type="InterPro" id="IPR019539">
    <property type="entry name" value="GalKase_N"/>
</dbReference>
<evidence type="ECO:0000256" key="3">
    <source>
        <dbReference type="ARBA" id="ARBA00012315"/>
    </source>
</evidence>
<keyword evidence="9" id="KW-0756">Sterol biosynthesis</keyword>
<evidence type="ECO:0000256" key="7">
    <source>
        <dbReference type="ARBA" id="ARBA00022777"/>
    </source>
</evidence>
<keyword evidence="11" id="KW-1207">Sterol metabolism</keyword>
<feature type="domain" description="Galactokinase N-terminal" evidence="18">
    <location>
        <begin position="35"/>
        <end position="83"/>
    </location>
</feature>
<comment type="similarity">
    <text evidence="2">Belongs to the GHMP kinase family. GalK subfamily.</text>
</comment>
<dbReference type="SUPFAM" id="SSF55060">
    <property type="entry name" value="GHMP Kinase, C-terminal domain"/>
    <property type="match status" value="1"/>
</dbReference>
<keyword evidence="9" id="KW-0444">Lipid biosynthesis</keyword>
<dbReference type="VEuPathDB" id="FungiDB:A9K55_001500"/>
<evidence type="ECO:0000256" key="2">
    <source>
        <dbReference type="ARBA" id="ARBA00006566"/>
    </source>
</evidence>
<dbReference type="Pfam" id="PF10509">
    <property type="entry name" value="GalKase_gal_bdg"/>
    <property type="match status" value="1"/>
</dbReference>
<evidence type="ECO:0000256" key="10">
    <source>
        <dbReference type="ARBA" id="ARBA00023144"/>
    </source>
</evidence>
<protein>
    <recommendedName>
        <fullName evidence="4">Galactokinase</fullName>
        <ecNumber evidence="3">2.7.1.6</ecNumber>
    </recommendedName>
    <alternativeName>
        <fullName evidence="14">Galactose kinase</fullName>
    </alternativeName>
</protein>
<keyword evidence="8" id="KW-0067">ATP-binding</keyword>
<dbReference type="InterPro" id="IPR019741">
    <property type="entry name" value="Galactokinase_CS"/>
</dbReference>
<comment type="pathway">
    <text evidence="1">Carbohydrate metabolism; galactose metabolism.</text>
</comment>
<sequence>MSSSSSVPLVASLADIYPPDALAQQAARWDRLRARFQSAYAGASPTFVARSPGRVNIIGEHIDYSLYAVLPMAITADALLAVSARPSSSAASETTYTIRIGNVDEQTFPSRTFVLEKDADIAIDASASEWTNYFMSGLKGALGLLRQKARAAAAAPGKEEHFCPRDLDVIMDGTVPVGGGLSSSAAFVSASALAVLTANSDAPVDKKELTELAIVSERSVGVYSGGMDQAASVLSELGSALFVSFSPHLDAKPIKFPRTDPELGFVIAQSFVTSTKHDTAPTRYNLRVVECSLAAAYLNATLNPPGTTLPLDAGPLRTSLKGFHDVYASNNLTGLGPEQQLQRLIRLTEKTLTQEEGYTREELAQVLKESVAADLANLAAEEGSSIATSSDDADPVANLEKRFLSKFTVHADRFKIRQRALHVFSEALRVVQFLKLLENATPASADVNQKLGNLMNATQDSCRELYECSCPEIDDICRIARSAGAYGSRLTGAGWGGCTVHLVPIDKMDAVKAALEKEYYATRHLTSEQKAQAVVVSRPARGSATLVGHAGSFSL</sequence>
<feature type="domain" description="GHMP kinase N-terminal" evidence="16">
    <location>
        <begin position="161"/>
        <end position="235"/>
    </location>
</feature>
<dbReference type="InterPro" id="IPR000705">
    <property type="entry name" value="Galactokinase"/>
</dbReference>
<evidence type="ECO:0000313" key="20">
    <source>
        <dbReference type="Proteomes" id="UP000323067"/>
    </source>
</evidence>
<dbReference type="GO" id="GO:0005524">
    <property type="term" value="F:ATP binding"/>
    <property type="evidence" value="ECO:0007669"/>
    <property type="project" value="UniProtKB-KW"/>
</dbReference>
<evidence type="ECO:0000256" key="9">
    <source>
        <dbReference type="ARBA" id="ARBA00023011"/>
    </source>
</evidence>
<evidence type="ECO:0000256" key="11">
    <source>
        <dbReference type="ARBA" id="ARBA00023166"/>
    </source>
</evidence>
<evidence type="ECO:0000256" key="12">
    <source>
        <dbReference type="ARBA" id="ARBA00023221"/>
    </source>
</evidence>
<keyword evidence="12" id="KW-0753">Steroid metabolism</keyword>
<evidence type="ECO:0000256" key="6">
    <source>
        <dbReference type="ARBA" id="ARBA00022741"/>
    </source>
</evidence>
<keyword evidence="6" id="KW-0547">Nucleotide-binding</keyword>
<dbReference type="InterPro" id="IPR013750">
    <property type="entry name" value="GHMP_kinase_C_dom"/>
</dbReference>
<feature type="domain" description="GHMP kinase C-terminal" evidence="17">
    <location>
        <begin position="450"/>
        <end position="520"/>
    </location>
</feature>
<dbReference type="Gene3D" id="1.20.1440.340">
    <property type="match status" value="1"/>
</dbReference>
<evidence type="ECO:0000256" key="5">
    <source>
        <dbReference type="ARBA" id="ARBA00022679"/>
    </source>
</evidence>
<dbReference type="AlphaFoldDB" id="A0A2H4SRD5"/>
<keyword evidence="9" id="KW-0752">Steroid biosynthesis</keyword>
<dbReference type="Gene3D" id="3.30.70.3170">
    <property type="match status" value="1"/>
</dbReference>
<dbReference type="PANTHER" id="PTHR10457:SF7">
    <property type="entry name" value="GALACTOKINASE-RELATED"/>
    <property type="match status" value="1"/>
</dbReference>
<evidence type="ECO:0000259" key="18">
    <source>
        <dbReference type="Pfam" id="PF10509"/>
    </source>
</evidence>
<dbReference type="InterPro" id="IPR020568">
    <property type="entry name" value="Ribosomal_Su5_D2-typ_SF"/>
</dbReference>
<evidence type="ECO:0000256" key="4">
    <source>
        <dbReference type="ARBA" id="ARBA00019487"/>
    </source>
</evidence>
<dbReference type="Pfam" id="PF08544">
    <property type="entry name" value="GHMP_kinases_C"/>
    <property type="match status" value="1"/>
</dbReference>
<proteinExistence type="inferred from homology"/>
<keyword evidence="7 19" id="KW-0418">Kinase</keyword>
<evidence type="ECO:0000256" key="1">
    <source>
        <dbReference type="ARBA" id="ARBA00004947"/>
    </source>
</evidence>
<evidence type="ECO:0000256" key="13">
    <source>
        <dbReference type="ARBA" id="ARBA00023277"/>
    </source>
</evidence>